<dbReference type="AlphaFoldDB" id="A0AB38C0A1"/>
<reference evidence="1 2" key="1">
    <citation type="submission" date="2016-10" db="EMBL/GenBank/DDBJ databases">
        <authorList>
            <person name="Varghese N."/>
            <person name="Submissions S."/>
        </authorList>
    </citation>
    <scope>NUCLEOTIDE SEQUENCE [LARGE SCALE GENOMIC DNA]</scope>
    <source>
        <strain evidence="1 2">BS0292</strain>
    </source>
</reference>
<evidence type="ECO:0000313" key="2">
    <source>
        <dbReference type="Proteomes" id="UP000183083"/>
    </source>
</evidence>
<evidence type="ECO:0000313" key="1">
    <source>
        <dbReference type="EMBL" id="SFO49487.1"/>
    </source>
</evidence>
<sequence>MLRAIFSVETQACFQVVREVTGFEMETHLKEPFLKFHLYVTEPQPDCITQLRNNEKKGDYWYHQLVNGILGNVQQSFLCVLYHQGRLLSVEAELMRRLASLGEIPLKNSMLGMGGTYILDFEYQAYVMAYRRCLDQLATALSAFFKERISSFRSLPKKLARKRPIEVVKAITNTHSKYISAFEFVMSEDGAPSVRDRIAHFEFVPAGTLNIRADGAILVGGGENLNFDQISGPETMELAKTINNKTLALHSCISEIFNEFIQSVTAWEQGTKEK</sequence>
<evidence type="ECO:0008006" key="3">
    <source>
        <dbReference type="Google" id="ProtNLM"/>
    </source>
</evidence>
<proteinExistence type="predicted"/>
<name>A0AB38C0A1_PSESX</name>
<dbReference type="Proteomes" id="UP000183083">
    <property type="component" value="Unassembled WGS sequence"/>
</dbReference>
<comment type="caution">
    <text evidence="1">The sequence shown here is derived from an EMBL/GenBank/DDBJ whole genome shotgun (WGS) entry which is preliminary data.</text>
</comment>
<protein>
    <recommendedName>
        <fullName evidence="3">TIGR04255 family protein</fullName>
    </recommendedName>
</protein>
<gene>
    <name evidence="1" type="ORF">SAMN05444065_1245</name>
</gene>
<accession>A0AB38C0A1</accession>
<dbReference type="EMBL" id="FOVV01000024">
    <property type="protein sequence ID" value="SFO49487.1"/>
    <property type="molecule type" value="Genomic_DNA"/>
</dbReference>
<organism evidence="1 2">
    <name type="scientific">Pseudomonas syringae</name>
    <dbReference type="NCBI Taxonomy" id="317"/>
    <lineage>
        <taxon>Bacteria</taxon>
        <taxon>Pseudomonadati</taxon>
        <taxon>Pseudomonadota</taxon>
        <taxon>Gammaproteobacteria</taxon>
        <taxon>Pseudomonadales</taxon>
        <taxon>Pseudomonadaceae</taxon>
        <taxon>Pseudomonas</taxon>
    </lineage>
</organism>